<reference evidence="6" key="2">
    <citation type="submission" date="2025-08" db="UniProtKB">
        <authorList>
            <consortium name="RefSeq"/>
        </authorList>
    </citation>
    <scope>IDENTIFICATION</scope>
    <source>
        <tissue evidence="6">Leaf</tissue>
    </source>
</reference>
<dbReference type="InterPro" id="IPR033640">
    <property type="entry name" value="FAR_C"/>
</dbReference>
<keyword evidence="5" id="KW-1185">Reference proteome</keyword>
<organism evidence="5 6">
    <name type="scientific">Nicotiana tabacum</name>
    <name type="common">Common tobacco</name>
    <dbReference type="NCBI Taxonomy" id="4097"/>
    <lineage>
        <taxon>Eukaryota</taxon>
        <taxon>Viridiplantae</taxon>
        <taxon>Streptophyta</taxon>
        <taxon>Embryophyta</taxon>
        <taxon>Tracheophyta</taxon>
        <taxon>Spermatophyta</taxon>
        <taxon>Magnoliopsida</taxon>
        <taxon>eudicotyledons</taxon>
        <taxon>Gunneridae</taxon>
        <taxon>Pentapetalae</taxon>
        <taxon>asterids</taxon>
        <taxon>lamiids</taxon>
        <taxon>Solanales</taxon>
        <taxon>Solanaceae</taxon>
        <taxon>Nicotianoideae</taxon>
        <taxon>Nicotianeae</taxon>
        <taxon>Nicotiana</taxon>
    </lineage>
</organism>
<dbReference type="CDD" id="cd09071">
    <property type="entry name" value="FAR_C"/>
    <property type="match status" value="1"/>
</dbReference>
<dbReference type="InterPro" id="IPR026055">
    <property type="entry name" value="FAR"/>
</dbReference>
<dbReference type="InterPro" id="IPR013120">
    <property type="entry name" value="FAR_NAD-bd"/>
</dbReference>
<comment type="similarity">
    <text evidence="1 4">Belongs to the fatty acyl-CoA reductase family.</text>
</comment>
<evidence type="ECO:0000313" key="6">
    <source>
        <dbReference type="RefSeq" id="XP_016512953.2"/>
    </source>
</evidence>
<dbReference type="Pfam" id="PF07993">
    <property type="entry name" value="NAD_binding_4"/>
    <property type="match status" value="1"/>
</dbReference>
<keyword evidence="2 4" id="KW-0444">Lipid biosynthesis</keyword>
<keyword evidence="3 4" id="KW-0443">Lipid metabolism</keyword>
<evidence type="ECO:0000313" key="5">
    <source>
        <dbReference type="Proteomes" id="UP000790787"/>
    </source>
</evidence>
<dbReference type="InterPro" id="IPR036291">
    <property type="entry name" value="NAD(P)-bd_dom_sf"/>
</dbReference>
<dbReference type="KEGG" id="nta:107829994"/>
<dbReference type="Gene3D" id="3.40.50.720">
    <property type="entry name" value="NAD(P)-binding Rossmann-like Domain"/>
    <property type="match status" value="1"/>
</dbReference>
<keyword evidence="4" id="KW-0560">Oxidoreductase</keyword>
<dbReference type="PANTHER" id="PTHR11011">
    <property type="entry name" value="MALE STERILITY PROTEIN 2-RELATED"/>
    <property type="match status" value="1"/>
</dbReference>
<evidence type="ECO:0000256" key="2">
    <source>
        <dbReference type="ARBA" id="ARBA00022516"/>
    </source>
</evidence>
<evidence type="ECO:0000256" key="3">
    <source>
        <dbReference type="ARBA" id="ARBA00023098"/>
    </source>
</evidence>
<dbReference type="GO" id="GO:0080019">
    <property type="term" value="F:alcohol-forming very long-chain fatty acyl-CoA reductase activity"/>
    <property type="evidence" value="ECO:0000318"/>
    <property type="project" value="GO_Central"/>
</dbReference>
<dbReference type="GO" id="GO:0102965">
    <property type="term" value="F:alcohol-forming long-chain fatty acyl-CoA reductase activity"/>
    <property type="evidence" value="ECO:0007669"/>
    <property type="project" value="UniProtKB-EC"/>
</dbReference>
<sequence>MESCGINQFLEGKTIFIAGATGYLAKILIEKILRVQPNVKKLYLLIRAPDSNLAKERFNNEVIKTDLFGVLRKKLGANLQALIEDRVFLVAGDIACDNLGINSELKNEMFKEIDIIVNSAAATRFDERYDTAIRTNTLGALNILKFSKQCSKLNMLLHISTAYVCGENDGLILEKPLHYGETLNGGSQLDIEVEQKVVEETLNDLKARNAAEKEVTLAMRALGIERAKIHGWPNTYTFTKAMGEMLLGHLKEDLQLIILRPTVILSTYKEPFPGWIEGMRTTDTFIVGYGKGKQNVIMGDKESIIDVIPADMVVNSIIAAMVAHRNCSSHSTTVYHISSSRRNQLNIGDTIQFSVDYFKKNRWIDERGKPVKLKKVRTLDSMASLHKYMTIYYKPLLKILEWANLILCQLFQKLHTDLERRNNLVIRLAELYKPYVFFKGVFDDTNAEMLLMVTKESNADDTFNFDPTTIQWEKYFKEIHIPGLVKYIF</sequence>
<dbReference type="SUPFAM" id="SSF51735">
    <property type="entry name" value="NAD(P)-binding Rossmann-fold domains"/>
    <property type="match status" value="1"/>
</dbReference>
<dbReference type="Proteomes" id="UP000790787">
    <property type="component" value="Chromosome 7"/>
</dbReference>
<evidence type="ECO:0000256" key="4">
    <source>
        <dbReference type="RuleBase" id="RU363097"/>
    </source>
</evidence>
<dbReference type="AlphaFoldDB" id="A0A1S4DHV2"/>
<comment type="function">
    <text evidence="4">Catalyzes the reduction of fatty acyl-CoA to fatty alcohols.</text>
</comment>
<dbReference type="GeneID" id="107829994"/>
<dbReference type="RefSeq" id="XP_016512953.1">
    <property type="nucleotide sequence ID" value="XM_016657467.1"/>
</dbReference>
<dbReference type="Pfam" id="PF03015">
    <property type="entry name" value="Sterile"/>
    <property type="match status" value="1"/>
</dbReference>
<comment type="catalytic activity">
    <reaction evidence="4">
        <text>a long-chain fatty acyl-CoA + 2 NADPH + 2 H(+) = a long-chain primary fatty alcohol + 2 NADP(+) + CoA</text>
        <dbReference type="Rhea" id="RHEA:52716"/>
        <dbReference type="ChEBI" id="CHEBI:15378"/>
        <dbReference type="ChEBI" id="CHEBI:57287"/>
        <dbReference type="ChEBI" id="CHEBI:57783"/>
        <dbReference type="ChEBI" id="CHEBI:58349"/>
        <dbReference type="ChEBI" id="CHEBI:77396"/>
        <dbReference type="ChEBI" id="CHEBI:83139"/>
        <dbReference type="EC" id="1.2.1.84"/>
    </reaction>
</comment>
<dbReference type="CDD" id="cd05236">
    <property type="entry name" value="FAR-N_SDR_e"/>
    <property type="match status" value="1"/>
</dbReference>
<dbReference type="OrthoDB" id="429813at2759"/>
<evidence type="ECO:0000256" key="1">
    <source>
        <dbReference type="ARBA" id="ARBA00005928"/>
    </source>
</evidence>
<dbReference type="PANTHER" id="PTHR11011:SF86">
    <property type="entry name" value="FATTY ACYL-COA REDUCTASE"/>
    <property type="match status" value="1"/>
</dbReference>
<proteinExistence type="inferred from homology"/>
<gene>
    <name evidence="6" type="primary">LOC107829994</name>
</gene>
<dbReference type="GO" id="GO:0035336">
    <property type="term" value="P:long-chain fatty-acyl-CoA metabolic process"/>
    <property type="evidence" value="ECO:0000318"/>
    <property type="project" value="GO_Central"/>
</dbReference>
<accession>A0A1S4DHV2</accession>
<dbReference type="EC" id="1.2.1.84" evidence="4"/>
<name>A0A1S4DHV2_TOBAC</name>
<keyword evidence="4" id="KW-0521">NADP</keyword>
<dbReference type="OMA" id="NLMLHYW"/>
<dbReference type="STRING" id="4097.A0A1S4DHV2"/>
<reference evidence="5" key="1">
    <citation type="journal article" date="2014" name="Nat. Commun.">
        <title>The tobacco genome sequence and its comparison with those of tomato and potato.</title>
        <authorList>
            <person name="Sierro N."/>
            <person name="Battey J.N."/>
            <person name="Ouadi S."/>
            <person name="Bakaher N."/>
            <person name="Bovet L."/>
            <person name="Willig A."/>
            <person name="Goepfert S."/>
            <person name="Peitsch M.C."/>
            <person name="Ivanov N.V."/>
        </authorList>
    </citation>
    <scope>NUCLEOTIDE SEQUENCE [LARGE SCALE GENOMIC DNA]</scope>
</reference>
<protein>
    <recommendedName>
        <fullName evidence="4">Fatty acyl-CoA reductase</fullName>
        <ecNumber evidence="4">1.2.1.84</ecNumber>
    </recommendedName>
</protein>
<dbReference type="RefSeq" id="XP_016512953.2">
    <property type="nucleotide sequence ID" value="XM_016657467.2"/>
</dbReference>
<dbReference type="PaxDb" id="4097-A0A1S4DHV2"/>
<dbReference type="GO" id="GO:0010345">
    <property type="term" value="P:suberin biosynthetic process"/>
    <property type="evidence" value="ECO:0000318"/>
    <property type="project" value="GO_Central"/>
</dbReference>